<evidence type="ECO:0000313" key="3">
    <source>
        <dbReference type="EMBL" id="GAA4464250.1"/>
    </source>
</evidence>
<feature type="region of interest" description="Disordered" evidence="1">
    <location>
        <begin position="1"/>
        <end position="22"/>
    </location>
</feature>
<feature type="domain" description="Phage terminase large subunit N-terminal" evidence="2">
    <location>
        <begin position="52"/>
        <end position="243"/>
    </location>
</feature>
<dbReference type="Proteomes" id="UP001501175">
    <property type="component" value="Unassembled WGS sequence"/>
</dbReference>
<gene>
    <name evidence="3" type="ORF">GCM10023189_43280</name>
</gene>
<keyword evidence="4" id="KW-1185">Reference proteome</keyword>
<evidence type="ECO:0000313" key="4">
    <source>
        <dbReference type="Proteomes" id="UP001501175"/>
    </source>
</evidence>
<dbReference type="PANTHER" id="PTHR39184">
    <property type="match status" value="1"/>
</dbReference>
<dbReference type="EMBL" id="BAABHD010000076">
    <property type="protein sequence ID" value="GAA4464250.1"/>
    <property type="molecule type" value="Genomic_DNA"/>
</dbReference>
<proteinExistence type="predicted"/>
<accession>A0ABP8NCS6</accession>
<evidence type="ECO:0000259" key="2">
    <source>
        <dbReference type="Pfam" id="PF04466"/>
    </source>
</evidence>
<reference evidence="4" key="1">
    <citation type="journal article" date="2019" name="Int. J. Syst. Evol. Microbiol.">
        <title>The Global Catalogue of Microorganisms (GCM) 10K type strain sequencing project: providing services to taxonomists for standard genome sequencing and annotation.</title>
        <authorList>
            <consortium name="The Broad Institute Genomics Platform"/>
            <consortium name="The Broad Institute Genome Sequencing Center for Infectious Disease"/>
            <person name="Wu L."/>
            <person name="Ma J."/>
        </authorList>
    </citation>
    <scope>NUCLEOTIDE SEQUENCE [LARGE SCALE GENOMIC DNA]</scope>
    <source>
        <strain evidence="4">JCM 17927</strain>
    </source>
</reference>
<dbReference type="Gene3D" id="3.40.50.300">
    <property type="entry name" value="P-loop containing nucleotide triphosphate hydrolases"/>
    <property type="match status" value="1"/>
</dbReference>
<feature type="compositionally biased region" description="Polar residues" evidence="1">
    <location>
        <begin position="10"/>
        <end position="22"/>
    </location>
</feature>
<dbReference type="InterPro" id="IPR006437">
    <property type="entry name" value="Phage_terminase_lsu"/>
</dbReference>
<dbReference type="SUPFAM" id="SSF52540">
    <property type="entry name" value="P-loop containing nucleoside triphosphate hydrolases"/>
    <property type="match status" value="1"/>
</dbReference>
<name>A0ABP8NCS6_9BACT</name>
<evidence type="ECO:0000256" key="1">
    <source>
        <dbReference type="SAM" id="MobiDB-lite"/>
    </source>
</evidence>
<dbReference type="NCBIfam" id="TIGR01547">
    <property type="entry name" value="phage_term_2"/>
    <property type="match status" value="1"/>
</dbReference>
<dbReference type="Pfam" id="PF04466">
    <property type="entry name" value="Terminase_3"/>
    <property type="match status" value="1"/>
</dbReference>
<sequence>MSRPRKREQVTASRNAGPSRQKTLAAPTIDVSLVKSQLLRVYHELKRANTPYVINYGGGGSGKSHGTVQYLVRRLLSKREKMLVLRKYATSLQDSVIDLFKEIGMPFFALKEGIDYTYSTVRKRIEFANGSVVIFRGLDDPEKMKSITGITIVWIEEATELEPDEFKILSDRIRGEPQIFLTYNPISERHWLKARFHDKPDPRVSIIFSTYLDNPFVGQKFRDDMEWYRVNDYDHYRIYGLGEWGVIRPENPYFTAWKPSLYVGTCHYNPAHPLYISADFNVKNSFLFSQHYSPNAIHYFDCWHGTHLTNTEGPQPKTMDLEELCKQIAQRYKHNLIYWTGDASGNNRSAYTTGNMSAWELIQMYMIKYGAVFCNYDRVPKSNPSTAAGRHVSNALMTYYGKRMVIDRQNCGLLIDDIERMQATADGSLDKVDANKQNYGHVGDCLRYDHYHFEYHTYQMIGVIKKAA</sequence>
<organism evidence="3 4">
    <name type="scientific">Nibrella saemangeumensis</name>
    <dbReference type="NCBI Taxonomy" id="1084526"/>
    <lineage>
        <taxon>Bacteria</taxon>
        <taxon>Pseudomonadati</taxon>
        <taxon>Bacteroidota</taxon>
        <taxon>Cytophagia</taxon>
        <taxon>Cytophagales</taxon>
        <taxon>Spirosomataceae</taxon>
        <taxon>Nibrella</taxon>
    </lineage>
</organism>
<protein>
    <recommendedName>
        <fullName evidence="2">Phage terminase large subunit N-terminal domain-containing protein</fullName>
    </recommendedName>
</protein>
<dbReference type="InterPro" id="IPR027417">
    <property type="entry name" value="P-loop_NTPase"/>
</dbReference>
<dbReference type="InterPro" id="IPR052380">
    <property type="entry name" value="Viral_DNA_packaging_terminase"/>
</dbReference>
<dbReference type="PANTHER" id="PTHR39184:SF1">
    <property type="entry name" value="PBSX PHAGE TERMINASE LARGE SUBUNIT"/>
    <property type="match status" value="1"/>
</dbReference>
<comment type="caution">
    <text evidence="3">The sequence shown here is derived from an EMBL/GenBank/DDBJ whole genome shotgun (WGS) entry which is preliminary data.</text>
</comment>
<dbReference type="RefSeq" id="WP_345246995.1">
    <property type="nucleotide sequence ID" value="NZ_BAABHD010000076.1"/>
</dbReference>
<dbReference type="InterPro" id="IPR035412">
    <property type="entry name" value="Terminase_L_N"/>
</dbReference>